<reference evidence="1 2" key="1">
    <citation type="submission" date="2015-07" db="EMBL/GenBank/DDBJ databases">
        <title>Draft Genome Sequence of Komagataeibacter intermedius Strain AF2, Isolated from Kombucha Tea.</title>
        <authorList>
            <person name="Santos R.A."/>
            <person name="Berretta A.A."/>
            <person name="Barud H.S."/>
            <person name="Ribeiro S.J."/>
            <person name="Gonzalez-Garcia L.N."/>
            <person name="Zucchi T.D."/>
            <person name="Goldman G.H."/>
            <person name="Riano-Pachon D.M."/>
        </authorList>
    </citation>
    <scope>NUCLEOTIDE SEQUENCE [LARGE SCALE GENOMIC DNA]</scope>
    <source>
        <strain evidence="1 2">AF2</strain>
    </source>
</reference>
<organism evidence="1 2">
    <name type="scientific">Komagataeibacter intermedius AF2</name>
    <dbReference type="NCBI Taxonomy" id="1458464"/>
    <lineage>
        <taxon>Bacteria</taxon>
        <taxon>Pseudomonadati</taxon>
        <taxon>Pseudomonadota</taxon>
        <taxon>Alphaproteobacteria</taxon>
        <taxon>Acetobacterales</taxon>
        <taxon>Acetobacteraceae</taxon>
        <taxon>Komagataeibacter</taxon>
    </lineage>
</organism>
<comment type="caution">
    <text evidence="1">The sequence shown here is derived from an EMBL/GenBank/DDBJ whole genome shotgun (WGS) entry which is preliminary data.</text>
</comment>
<dbReference type="EMBL" id="JUFX02000245">
    <property type="protein sequence ID" value="KPH85383.1"/>
    <property type="molecule type" value="Genomic_DNA"/>
</dbReference>
<name>A0A0N0MDK7_9PROT</name>
<dbReference type="AlphaFoldDB" id="A0A0N0MDK7"/>
<accession>A0A0N0MDK7</accession>
<sequence>MKGFGRREAYESLERPNPRYGVSVMGNLQLAPPRGEISEPEHTGVFVELARVFYDRICMTR</sequence>
<proteinExistence type="predicted"/>
<dbReference type="Proteomes" id="UP000031553">
    <property type="component" value="Unassembled WGS sequence"/>
</dbReference>
<protein>
    <submittedName>
        <fullName evidence="1">Uncharacterized protein</fullName>
    </submittedName>
</protein>
<evidence type="ECO:0000313" key="2">
    <source>
        <dbReference type="Proteomes" id="UP000031553"/>
    </source>
</evidence>
<gene>
    <name evidence="1" type="ORF">GLUCOINTEAF2_0203438</name>
</gene>
<evidence type="ECO:0000313" key="1">
    <source>
        <dbReference type="EMBL" id="KPH85383.1"/>
    </source>
</evidence>